<organism evidence="2 3">
    <name type="scientific">Alkaliphilus hydrothermalis</name>
    <dbReference type="NCBI Taxonomy" id="1482730"/>
    <lineage>
        <taxon>Bacteria</taxon>
        <taxon>Bacillati</taxon>
        <taxon>Bacillota</taxon>
        <taxon>Clostridia</taxon>
        <taxon>Peptostreptococcales</taxon>
        <taxon>Natronincolaceae</taxon>
        <taxon>Alkaliphilus</taxon>
    </lineage>
</organism>
<keyword evidence="1" id="KW-0472">Membrane</keyword>
<evidence type="ECO:0000256" key="1">
    <source>
        <dbReference type="SAM" id="Phobius"/>
    </source>
</evidence>
<evidence type="ECO:0000313" key="2">
    <source>
        <dbReference type="EMBL" id="MBM7615459.1"/>
    </source>
</evidence>
<keyword evidence="1" id="KW-1133">Transmembrane helix</keyword>
<accession>A0ABS2NSA9</accession>
<name>A0ABS2NSA9_9FIRM</name>
<gene>
    <name evidence="2" type="ORF">JOC73_002029</name>
</gene>
<dbReference type="Proteomes" id="UP001314796">
    <property type="component" value="Unassembled WGS sequence"/>
</dbReference>
<dbReference type="RefSeq" id="WP_204402702.1">
    <property type="nucleotide sequence ID" value="NZ_JAFBEE010000013.1"/>
</dbReference>
<reference evidence="2 3" key="1">
    <citation type="submission" date="2021-01" db="EMBL/GenBank/DDBJ databases">
        <title>Genomic Encyclopedia of Type Strains, Phase IV (KMG-IV): sequencing the most valuable type-strain genomes for metagenomic binning, comparative biology and taxonomic classification.</title>
        <authorList>
            <person name="Goeker M."/>
        </authorList>
    </citation>
    <scope>NUCLEOTIDE SEQUENCE [LARGE SCALE GENOMIC DNA]</scope>
    <source>
        <strain evidence="2 3">DSM 25890</strain>
    </source>
</reference>
<evidence type="ECO:0000313" key="3">
    <source>
        <dbReference type="Proteomes" id="UP001314796"/>
    </source>
</evidence>
<keyword evidence="1" id="KW-0812">Transmembrane</keyword>
<protein>
    <submittedName>
        <fullName evidence="2">Uncharacterized protein</fullName>
    </submittedName>
</protein>
<sequence length="74" mass="8337">MKILLPIVITIVVIIDFIKLNKEDKSVIFMYLFIVALAAAICVGDHLNLISTNPLEALISFTNPITQWIQLKLQ</sequence>
<comment type="caution">
    <text evidence="2">The sequence shown here is derived from an EMBL/GenBank/DDBJ whole genome shotgun (WGS) entry which is preliminary data.</text>
</comment>
<keyword evidence="3" id="KW-1185">Reference proteome</keyword>
<dbReference type="EMBL" id="JAFBEE010000013">
    <property type="protein sequence ID" value="MBM7615459.1"/>
    <property type="molecule type" value="Genomic_DNA"/>
</dbReference>
<feature type="transmembrane region" description="Helical" evidence="1">
    <location>
        <begin position="27"/>
        <end position="44"/>
    </location>
</feature>
<proteinExistence type="predicted"/>